<evidence type="ECO:0000256" key="2">
    <source>
        <dbReference type="ARBA" id="ARBA00023125"/>
    </source>
</evidence>
<dbReference type="CDD" id="cd00038">
    <property type="entry name" value="CAP_ED"/>
    <property type="match status" value="1"/>
</dbReference>
<dbReference type="SMART" id="SM00100">
    <property type="entry name" value="cNMP"/>
    <property type="match status" value="1"/>
</dbReference>
<reference evidence="7" key="1">
    <citation type="submission" date="2019-01" db="EMBL/GenBank/DDBJ databases">
        <title>Gri0909 isolated from a small marine red alga.</title>
        <authorList>
            <person name="Kim J."/>
            <person name="Jeong S.E."/>
            <person name="Jeon C.O."/>
        </authorList>
    </citation>
    <scope>NUCLEOTIDE SEQUENCE [LARGE SCALE GENOMIC DNA]</scope>
    <source>
        <strain evidence="7">Gri0909</strain>
    </source>
</reference>
<proteinExistence type="predicted"/>
<dbReference type="AlphaFoldDB" id="A0A3S2WS12"/>
<dbReference type="GO" id="GO:0003677">
    <property type="term" value="F:DNA binding"/>
    <property type="evidence" value="ECO:0007669"/>
    <property type="project" value="UniProtKB-KW"/>
</dbReference>
<feature type="domain" description="Cyclic nucleotide-binding" evidence="4">
    <location>
        <begin position="13"/>
        <end position="133"/>
    </location>
</feature>
<evidence type="ECO:0000259" key="4">
    <source>
        <dbReference type="PROSITE" id="PS50042"/>
    </source>
</evidence>
<name>A0A3S2WS12_9PROT</name>
<evidence type="ECO:0000259" key="5">
    <source>
        <dbReference type="PROSITE" id="PS51063"/>
    </source>
</evidence>
<dbReference type="Proteomes" id="UP000287447">
    <property type="component" value="Unassembled WGS sequence"/>
</dbReference>
<dbReference type="PANTHER" id="PTHR24567:SF68">
    <property type="entry name" value="DNA-BINDING TRANSCRIPTIONAL DUAL REGULATOR CRP"/>
    <property type="match status" value="1"/>
</dbReference>
<keyword evidence="3" id="KW-0804">Transcription</keyword>
<keyword evidence="7" id="KW-1185">Reference proteome</keyword>
<keyword evidence="1" id="KW-0805">Transcription regulation</keyword>
<organism evidence="6 7">
    <name type="scientific">Hwanghaeella grinnelliae</name>
    <dbReference type="NCBI Taxonomy" id="2500179"/>
    <lineage>
        <taxon>Bacteria</taxon>
        <taxon>Pseudomonadati</taxon>
        <taxon>Pseudomonadota</taxon>
        <taxon>Alphaproteobacteria</taxon>
        <taxon>Rhodospirillales</taxon>
        <taxon>Rhodospirillaceae</taxon>
        <taxon>Hwanghaeella</taxon>
    </lineage>
</organism>
<dbReference type="InterPro" id="IPR036388">
    <property type="entry name" value="WH-like_DNA-bd_sf"/>
</dbReference>
<dbReference type="Pfam" id="PF00027">
    <property type="entry name" value="cNMP_binding"/>
    <property type="match status" value="1"/>
</dbReference>
<dbReference type="GO" id="GO:0003700">
    <property type="term" value="F:DNA-binding transcription factor activity"/>
    <property type="evidence" value="ECO:0007669"/>
    <property type="project" value="TreeGrafter"/>
</dbReference>
<keyword evidence="2" id="KW-0238">DNA-binding</keyword>
<sequence>MIDATRLHEIAAWSRALEPEALERVRTAAVERRYPAGALVCGTGHKFDHWMGVADGLLKMRAISREGKEVTLSGVHSGGWFGEGTILKDELRRYDIVAIRPSSLAMIDRTTFMWLFENSGAFARFLVVQMNERLGHFIGLLENDRMLDATGRVARAVAIMFNPVLYPDSGRHLDLTQEELGLLAGVSRPTANQAIRQLQAQGLLRAEYGGITVLNLDGLKTYGAE</sequence>
<dbReference type="PROSITE" id="PS50042">
    <property type="entry name" value="CNMP_BINDING_3"/>
    <property type="match status" value="1"/>
</dbReference>
<dbReference type="PROSITE" id="PS51063">
    <property type="entry name" value="HTH_CRP_2"/>
    <property type="match status" value="1"/>
</dbReference>
<evidence type="ECO:0000256" key="1">
    <source>
        <dbReference type="ARBA" id="ARBA00023015"/>
    </source>
</evidence>
<feature type="domain" description="HTH crp-type" evidence="5">
    <location>
        <begin position="147"/>
        <end position="217"/>
    </location>
</feature>
<dbReference type="InterPro" id="IPR000595">
    <property type="entry name" value="cNMP-bd_dom"/>
</dbReference>
<dbReference type="Gene3D" id="2.60.120.10">
    <property type="entry name" value="Jelly Rolls"/>
    <property type="match status" value="1"/>
</dbReference>
<dbReference type="SUPFAM" id="SSF51206">
    <property type="entry name" value="cAMP-binding domain-like"/>
    <property type="match status" value="1"/>
</dbReference>
<dbReference type="Pfam" id="PF13545">
    <property type="entry name" value="HTH_Crp_2"/>
    <property type="match status" value="1"/>
</dbReference>
<evidence type="ECO:0000313" key="6">
    <source>
        <dbReference type="EMBL" id="RVU36496.1"/>
    </source>
</evidence>
<dbReference type="Gene3D" id="1.10.10.10">
    <property type="entry name" value="Winged helix-like DNA-binding domain superfamily/Winged helix DNA-binding domain"/>
    <property type="match status" value="1"/>
</dbReference>
<evidence type="ECO:0000256" key="3">
    <source>
        <dbReference type="ARBA" id="ARBA00023163"/>
    </source>
</evidence>
<protein>
    <submittedName>
        <fullName evidence="6">Crp/Fnr family transcriptional regulator</fullName>
    </submittedName>
</protein>
<dbReference type="OrthoDB" id="8068193at2"/>
<dbReference type="InterPro" id="IPR036390">
    <property type="entry name" value="WH_DNA-bd_sf"/>
</dbReference>
<dbReference type="InterPro" id="IPR012318">
    <property type="entry name" value="HTH_CRP"/>
</dbReference>
<dbReference type="PANTHER" id="PTHR24567">
    <property type="entry name" value="CRP FAMILY TRANSCRIPTIONAL REGULATORY PROTEIN"/>
    <property type="match status" value="1"/>
</dbReference>
<dbReference type="InterPro" id="IPR050397">
    <property type="entry name" value="Env_Response_Regulators"/>
</dbReference>
<comment type="caution">
    <text evidence="6">The sequence shown here is derived from an EMBL/GenBank/DDBJ whole genome shotgun (WGS) entry which is preliminary data.</text>
</comment>
<dbReference type="EMBL" id="SADE01000002">
    <property type="protein sequence ID" value="RVU36496.1"/>
    <property type="molecule type" value="Genomic_DNA"/>
</dbReference>
<dbReference type="SUPFAM" id="SSF46785">
    <property type="entry name" value="Winged helix' DNA-binding domain"/>
    <property type="match status" value="1"/>
</dbReference>
<dbReference type="InterPro" id="IPR014710">
    <property type="entry name" value="RmlC-like_jellyroll"/>
</dbReference>
<evidence type="ECO:0000313" key="7">
    <source>
        <dbReference type="Proteomes" id="UP000287447"/>
    </source>
</evidence>
<accession>A0A3S2WS12</accession>
<gene>
    <name evidence="6" type="ORF">EOI86_14990</name>
</gene>
<dbReference type="InterPro" id="IPR018490">
    <property type="entry name" value="cNMP-bd_dom_sf"/>
</dbReference>
<dbReference type="RefSeq" id="WP_127765972.1">
    <property type="nucleotide sequence ID" value="NZ_SADE01000002.1"/>
</dbReference>
<dbReference type="GO" id="GO:0005829">
    <property type="term" value="C:cytosol"/>
    <property type="evidence" value="ECO:0007669"/>
    <property type="project" value="TreeGrafter"/>
</dbReference>
<dbReference type="SMART" id="SM00419">
    <property type="entry name" value="HTH_CRP"/>
    <property type="match status" value="1"/>
</dbReference>